<sequence length="104" mass="12223">LGKVQVISKQTTSWWFSKGFRKRRNCSCQKGRATILYGKDLPHLDQAKNDESSLFRVRLYRTRTIDLIDCGQVRALYCLLEEIDWTLYRTLLSLPLELDSLKLK</sequence>
<reference evidence="1" key="1">
    <citation type="journal article" date="2012" name="Nature">
        <title>The tomato genome sequence provides insights into fleshy fruit evolution.</title>
        <authorList>
            <consortium name="Tomato Genome Consortium"/>
        </authorList>
    </citation>
    <scope>NUCLEOTIDE SEQUENCE [LARGE SCALE GENOMIC DNA]</scope>
    <source>
        <strain evidence="1">cv. Heinz 1706</strain>
    </source>
</reference>
<dbReference type="Gramene" id="Solyc09g015890.3.1">
    <property type="protein sequence ID" value="Solyc09g015890.3.1.1"/>
    <property type="gene ID" value="Solyc09g015890.3"/>
</dbReference>
<evidence type="ECO:0000313" key="1">
    <source>
        <dbReference type="EnsemblPlants" id="Solyc09g015890.3.1.1"/>
    </source>
</evidence>
<evidence type="ECO:0000313" key="2">
    <source>
        <dbReference type="Proteomes" id="UP000004994"/>
    </source>
</evidence>
<organism evidence="1">
    <name type="scientific">Solanum lycopersicum</name>
    <name type="common">Tomato</name>
    <name type="synonym">Lycopersicon esculentum</name>
    <dbReference type="NCBI Taxonomy" id="4081"/>
    <lineage>
        <taxon>Eukaryota</taxon>
        <taxon>Viridiplantae</taxon>
        <taxon>Streptophyta</taxon>
        <taxon>Embryophyta</taxon>
        <taxon>Tracheophyta</taxon>
        <taxon>Spermatophyta</taxon>
        <taxon>Magnoliopsida</taxon>
        <taxon>eudicotyledons</taxon>
        <taxon>Gunneridae</taxon>
        <taxon>Pentapetalae</taxon>
        <taxon>asterids</taxon>
        <taxon>lamiids</taxon>
        <taxon>Solanales</taxon>
        <taxon>Solanaceae</taxon>
        <taxon>Solanoideae</taxon>
        <taxon>Solaneae</taxon>
        <taxon>Solanum</taxon>
        <taxon>Solanum subgen. Lycopersicon</taxon>
    </lineage>
</organism>
<name>A0A3Q7HZZ2_SOLLC</name>
<keyword evidence="2" id="KW-1185">Reference proteome</keyword>
<dbReference type="PaxDb" id="4081-Solyc09g015890.2.1"/>
<reference evidence="1" key="2">
    <citation type="submission" date="2019-01" db="UniProtKB">
        <authorList>
            <consortium name="EnsemblPlants"/>
        </authorList>
    </citation>
    <scope>IDENTIFICATION</scope>
    <source>
        <strain evidence="1">cv. Heinz 1706</strain>
    </source>
</reference>
<proteinExistence type="predicted"/>
<protein>
    <submittedName>
        <fullName evidence="1">Uncharacterized protein</fullName>
    </submittedName>
</protein>
<accession>A0A3Q7HZZ2</accession>
<dbReference type="AlphaFoldDB" id="A0A3Q7HZZ2"/>
<dbReference type="InParanoid" id="A0A3Q7HZZ2"/>
<dbReference type="Proteomes" id="UP000004994">
    <property type="component" value="Chromosome 9"/>
</dbReference>
<dbReference type="EnsemblPlants" id="Solyc09g015890.3.1">
    <property type="protein sequence ID" value="Solyc09g015890.3.1.1"/>
    <property type="gene ID" value="Solyc09g015890.3"/>
</dbReference>